<keyword evidence="2" id="KW-0328">Glycosyltransferase</keyword>
<accession>A0A4R6S1B2</accession>
<keyword evidence="7" id="KW-1185">Reference proteome</keyword>
<dbReference type="CDD" id="cd03784">
    <property type="entry name" value="GT1_Gtf-like"/>
    <property type="match status" value="1"/>
</dbReference>
<dbReference type="GO" id="GO:0008194">
    <property type="term" value="F:UDP-glycosyltransferase activity"/>
    <property type="evidence" value="ECO:0007669"/>
    <property type="project" value="InterPro"/>
</dbReference>
<dbReference type="AlphaFoldDB" id="A0A4R6S1B2"/>
<dbReference type="Proteomes" id="UP000295444">
    <property type="component" value="Unassembled WGS sequence"/>
</dbReference>
<evidence type="ECO:0000313" key="6">
    <source>
        <dbReference type="EMBL" id="TDP92984.1"/>
    </source>
</evidence>
<comment type="similarity">
    <text evidence="1">Belongs to the glycosyltransferase 28 family.</text>
</comment>
<proteinExistence type="inferred from homology"/>
<organism evidence="6 7">
    <name type="scientific">Labedaea rhizosphaerae</name>
    <dbReference type="NCBI Taxonomy" id="598644"/>
    <lineage>
        <taxon>Bacteria</taxon>
        <taxon>Bacillati</taxon>
        <taxon>Actinomycetota</taxon>
        <taxon>Actinomycetes</taxon>
        <taxon>Pseudonocardiales</taxon>
        <taxon>Pseudonocardiaceae</taxon>
        <taxon>Labedaea</taxon>
    </lineage>
</organism>
<dbReference type="PANTHER" id="PTHR48050:SF13">
    <property type="entry name" value="STEROL 3-BETA-GLUCOSYLTRANSFERASE UGT80A2"/>
    <property type="match status" value="1"/>
</dbReference>
<dbReference type="Pfam" id="PF21036">
    <property type="entry name" value="EryCIII-like_N"/>
    <property type="match status" value="1"/>
</dbReference>
<name>A0A4R6S1B2_LABRH</name>
<dbReference type="InterPro" id="IPR010610">
    <property type="entry name" value="EryCIII-like_C"/>
</dbReference>
<dbReference type="Pfam" id="PF06722">
    <property type="entry name" value="EryCIII-like_C"/>
    <property type="match status" value="1"/>
</dbReference>
<dbReference type="GO" id="GO:0017000">
    <property type="term" value="P:antibiotic biosynthetic process"/>
    <property type="evidence" value="ECO:0007669"/>
    <property type="project" value="UniProtKB-ARBA"/>
</dbReference>
<dbReference type="InterPro" id="IPR002213">
    <property type="entry name" value="UDP_glucos_trans"/>
</dbReference>
<keyword evidence="3 6" id="KW-0808">Transferase</keyword>
<dbReference type="InterPro" id="IPR048284">
    <property type="entry name" value="EryCIII-like_N"/>
</dbReference>
<feature type="domain" description="Erythromycin biosynthesis protein CIII-like C-terminal" evidence="4">
    <location>
        <begin position="242"/>
        <end position="381"/>
    </location>
</feature>
<reference evidence="6 7" key="1">
    <citation type="submission" date="2019-03" db="EMBL/GenBank/DDBJ databases">
        <title>Genomic Encyclopedia of Type Strains, Phase IV (KMG-IV): sequencing the most valuable type-strain genomes for metagenomic binning, comparative biology and taxonomic classification.</title>
        <authorList>
            <person name="Goeker M."/>
        </authorList>
    </citation>
    <scope>NUCLEOTIDE SEQUENCE [LARGE SCALE GENOMIC DNA]</scope>
    <source>
        <strain evidence="6 7">DSM 45361</strain>
    </source>
</reference>
<dbReference type="PANTHER" id="PTHR48050">
    <property type="entry name" value="STEROL 3-BETA-GLUCOSYLTRANSFERASE"/>
    <property type="match status" value="1"/>
</dbReference>
<dbReference type="Gene3D" id="3.40.50.2000">
    <property type="entry name" value="Glycogen Phosphorylase B"/>
    <property type="match status" value="2"/>
</dbReference>
<dbReference type="EMBL" id="SNXZ01000007">
    <property type="protein sequence ID" value="TDP92984.1"/>
    <property type="molecule type" value="Genomic_DNA"/>
</dbReference>
<evidence type="ECO:0000259" key="4">
    <source>
        <dbReference type="Pfam" id="PF06722"/>
    </source>
</evidence>
<sequence length="391" mass="40485">MRILISTWGWRSHFYCLVPLSWALRAAGHEVLVASHPSMTPVITGAGLAAVPLGADVDFEEVFTGHVGKVGKSAGPEAGDDALEPAITPDGGVVRMADALLDDLVAFGRSFRPDLVVWEPFNLAAAVAAAALEVPGVLALWGPDHTSTLRMDREAVLGPLAARFGLTADDVSTTGALTLDPVPEPMQVPLTGPVQHLRYVPYNGTSVLPSWLHEPPRRPRVCITGGTVAGPGLSDRAELPDVVRAVAELDVEVVLAVVKAQRDALGPVPDNVRVSDGPLALRLVLPSCAALVQHGGAGTMLTALAHGVPQLILPEVGDEHFNAERLLAAGAGMSLENPDAASVRDAVATLIGAGPWRDAALLMRDRITAMPSPAEVVGVLAGLAAGEGAPA</sequence>
<comment type="caution">
    <text evidence="6">The sequence shown here is derived from an EMBL/GenBank/DDBJ whole genome shotgun (WGS) entry which is preliminary data.</text>
</comment>
<evidence type="ECO:0000259" key="5">
    <source>
        <dbReference type="Pfam" id="PF21036"/>
    </source>
</evidence>
<evidence type="ECO:0000256" key="1">
    <source>
        <dbReference type="ARBA" id="ARBA00006962"/>
    </source>
</evidence>
<dbReference type="RefSeq" id="WP_166659431.1">
    <property type="nucleotide sequence ID" value="NZ_SNXZ01000007.1"/>
</dbReference>
<feature type="domain" description="Erythromycin biosynthesis protein CIII-like N-terminal" evidence="5">
    <location>
        <begin position="22"/>
        <end position="226"/>
    </location>
</feature>
<dbReference type="SUPFAM" id="SSF53756">
    <property type="entry name" value="UDP-Glycosyltransferase/glycogen phosphorylase"/>
    <property type="match status" value="1"/>
</dbReference>
<evidence type="ECO:0000256" key="3">
    <source>
        <dbReference type="ARBA" id="ARBA00022679"/>
    </source>
</evidence>
<evidence type="ECO:0000313" key="7">
    <source>
        <dbReference type="Proteomes" id="UP000295444"/>
    </source>
</evidence>
<dbReference type="GO" id="GO:0016758">
    <property type="term" value="F:hexosyltransferase activity"/>
    <property type="evidence" value="ECO:0007669"/>
    <property type="project" value="UniProtKB-ARBA"/>
</dbReference>
<protein>
    <submittedName>
        <fullName evidence="6">UDP:flavonoid glycosyltransferase YjiC (YdhE family)</fullName>
    </submittedName>
</protein>
<evidence type="ECO:0000256" key="2">
    <source>
        <dbReference type="ARBA" id="ARBA00022676"/>
    </source>
</evidence>
<dbReference type="InterPro" id="IPR050426">
    <property type="entry name" value="Glycosyltransferase_28"/>
</dbReference>
<gene>
    <name evidence="6" type="ORF">EV186_107219</name>
</gene>